<evidence type="ECO:0000256" key="1">
    <source>
        <dbReference type="SAM" id="MobiDB-lite"/>
    </source>
</evidence>
<feature type="region of interest" description="Disordered" evidence="1">
    <location>
        <begin position="1"/>
        <end position="197"/>
    </location>
</feature>
<proteinExistence type="predicted"/>
<dbReference type="AlphaFoldDB" id="A0AAN6LX37"/>
<dbReference type="Proteomes" id="UP001280581">
    <property type="component" value="Unassembled WGS sequence"/>
</dbReference>
<evidence type="ECO:0000313" key="3">
    <source>
        <dbReference type="Proteomes" id="UP001280581"/>
    </source>
</evidence>
<feature type="region of interest" description="Disordered" evidence="1">
    <location>
        <begin position="252"/>
        <end position="310"/>
    </location>
</feature>
<gene>
    <name evidence="2" type="ORF">GRF29_106g785614</name>
</gene>
<feature type="compositionally biased region" description="Basic and acidic residues" evidence="1">
    <location>
        <begin position="31"/>
        <end position="42"/>
    </location>
</feature>
<evidence type="ECO:0000313" key="2">
    <source>
        <dbReference type="EMBL" id="KAK3203821.1"/>
    </source>
</evidence>
<feature type="compositionally biased region" description="Polar residues" evidence="1">
    <location>
        <begin position="9"/>
        <end position="20"/>
    </location>
</feature>
<name>A0AAN6LX37_9PLEO</name>
<organism evidence="2 3">
    <name type="scientific">Pseudopithomyces chartarum</name>
    <dbReference type="NCBI Taxonomy" id="1892770"/>
    <lineage>
        <taxon>Eukaryota</taxon>
        <taxon>Fungi</taxon>
        <taxon>Dikarya</taxon>
        <taxon>Ascomycota</taxon>
        <taxon>Pezizomycotina</taxon>
        <taxon>Dothideomycetes</taxon>
        <taxon>Pleosporomycetidae</taxon>
        <taxon>Pleosporales</taxon>
        <taxon>Massarineae</taxon>
        <taxon>Didymosphaeriaceae</taxon>
        <taxon>Pseudopithomyces</taxon>
    </lineage>
</organism>
<feature type="region of interest" description="Disordered" evidence="1">
    <location>
        <begin position="342"/>
        <end position="366"/>
    </location>
</feature>
<feature type="compositionally biased region" description="Basic and acidic residues" evidence="1">
    <location>
        <begin position="55"/>
        <end position="64"/>
    </location>
</feature>
<keyword evidence="3" id="KW-1185">Reference proteome</keyword>
<dbReference type="EMBL" id="WVTA01000010">
    <property type="protein sequence ID" value="KAK3203821.1"/>
    <property type="molecule type" value="Genomic_DNA"/>
</dbReference>
<protein>
    <submittedName>
        <fullName evidence="2">Uncharacterized protein</fullName>
    </submittedName>
</protein>
<sequence>MKITAPTGLESSYEASTLSIGSVPLPPSRSANEHSHMPEHCVPKSQRASSQGKLGADDASKSPDQHLCSRQPSRPQSVPEPTVSCPIQETLPTHEHLTRSSPTNADRPIPEARRQSPSLFEIPTRNIISPAPEEIPVRKGPSPSSTSRCSNRTESHPEIDALPSPQPSPAPARAKEALKAQQGVKVKHLQPHELMSGERPKHIYGAFTSHNCPQGYRPPLKKTVRRIPLPECWHCPEAELSRQYQRYRSVMKPVRPVHPDQPNMPTTEPSSRDERDRGCSLPTPDASQEAVDERGSEPEPESGTTDTTNPSRVVRFLNKVASPFVKTYACVAGEIATYIHDRDARGGPLGSHDTETAQMLRRPTFE</sequence>
<reference evidence="2 3" key="1">
    <citation type="submission" date="2021-02" db="EMBL/GenBank/DDBJ databases">
        <title>Genome assembly of Pseudopithomyces chartarum.</title>
        <authorList>
            <person name="Jauregui R."/>
            <person name="Singh J."/>
            <person name="Voisey C."/>
        </authorList>
    </citation>
    <scope>NUCLEOTIDE SEQUENCE [LARGE SCALE GENOMIC DNA]</scope>
    <source>
        <strain evidence="2 3">AGR01</strain>
    </source>
</reference>
<comment type="caution">
    <text evidence="2">The sequence shown here is derived from an EMBL/GenBank/DDBJ whole genome shotgun (WGS) entry which is preliminary data.</text>
</comment>
<accession>A0AAN6LX37</accession>